<evidence type="ECO:0000313" key="2">
    <source>
        <dbReference type="Proteomes" id="UP000277928"/>
    </source>
</evidence>
<dbReference type="AlphaFoldDB" id="A0A3P6SMF8"/>
<keyword evidence="2" id="KW-1185">Reference proteome</keyword>
<evidence type="ECO:0000313" key="1">
    <source>
        <dbReference type="EMBL" id="VDK77062.1"/>
    </source>
</evidence>
<dbReference type="EMBL" id="UYRX01000192">
    <property type="protein sequence ID" value="VDK77062.1"/>
    <property type="molecule type" value="Genomic_DNA"/>
</dbReference>
<accession>A0A3P6SMF8</accession>
<dbReference type="OrthoDB" id="5816612at2759"/>
<organism evidence="1 2">
    <name type="scientific">Litomosoides sigmodontis</name>
    <name type="common">Filarial nematode worm</name>
    <dbReference type="NCBI Taxonomy" id="42156"/>
    <lineage>
        <taxon>Eukaryota</taxon>
        <taxon>Metazoa</taxon>
        <taxon>Ecdysozoa</taxon>
        <taxon>Nematoda</taxon>
        <taxon>Chromadorea</taxon>
        <taxon>Rhabditida</taxon>
        <taxon>Spirurina</taxon>
        <taxon>Spiruromorpha</taxon>
        <taxon>Filarioidea</taxon>
        <taxon>Onchocercidae</taxon>
        <taxon>Litomosoides</taxon>
    </lineage>
</organism>
<dbReference type="Proteomes" id="UP000277928">
    <property type="component" value="Unassembled WGS sequence"/>
</dbReference>
<gene>
    <name evidence="1" type="ORF">NLS_LOCUS3507</name>
</gene>
<protein>
    <recommendedName>
        <fullName evidence="3">Anaphase-promoting complex subunit CDC26</fullName>
    </recommendedName>
</protein>
<proteinExistence type="predicted"/>
<dbReference type="OMA" id="PSPRIRM"/>
<reference evidence="1 2" key="1">
    <citation type="submission" date="2018-08" db="EMBL/GenBank/DDBJ databases">
        <authorList>
            <person name="Laetsch R D."/>
            <person name="Stevens L."/>
            <person name="Kumar S."/>
            <person name="Blaxter L. M."/>
        </authorList>
    </citation>
    <scope>NUCLEOTIDE SEQUENCE [LARGE SCALE GENOMIC DNA]</scope>
</reference>
<evidence type="ECO:0008006" key="3">
    <source>
        <dbReference type="Google" id="ProtNLM"/>
    </source>
</evidence>
<sequence length="79" mass="8946">MEVNIMLRRQPTEIVLKLDEIDEMIMEMKKRVAVEGEEVEVLTQNAARTRIGAPSPRIRMTQASDTQHVNISSNATNIP</sequence>
<name>A0A3P6SMF8_LITSI</name>